<evidence type="ECO:0000256" key="1">
    <source>
        <dbReference type="SAM" id="SignalP"/>
    </source>
</evidence>
<comment type="caution">
    <text evidence="2">The sequence shown here is derived from an EMBL/GenBank/DDBJ whole genome shotgun (WGS) entry which is preliminary data.</text>
</comment>
<dbReference type="RefSeq" id="WP_086782755.1">
    <property type="nucleotide sequence ID" value="NZ_JAGIOO010000001.1"/>
</dbReference>
<reference evidence="2 3" key="1">
    <citation type="submission" date="2021-03" db="EMBL/GenBank/DDBJ databases">
        <title>Sequencing the genomes of 1000 actinobacteria strains.</title>
        <authorList>
            <person name="Klenk H.-P."/>
        </authorList>
    </citation>
    <scope>NUCLEOTIDE SEQUENCE [LARGE SCALE GENOMIC DNA]</scope>
    <source>
        <strain evidence="2 3">DSM 44580</strain>
    </source>
</reference>
<name>A0ABS5A4S3_9PSEU</name>
<organism evidence="2 3">
    <name type="scientific">Crossiella equi</name>
    <dbReference type="NCBI Taxonomy" id="130796"/>
    <lineage>
        <taxon>Bacteria</taxon>
        <taxon>Bacillati</taxon>
        <taxon>Actinomycetota</taxon>
        <taxon>Actinomycetes</taxon>
        <taxon>Pseudonocardiales</taxon>
        <taxon>Pseudonocardiaceae</taxon>
        <taxon>Crossiella</taxon>
    </lineage>
</organism>
<dbReference type="Proteomes" id="UP001519363">
    <property type="component" value="Unassembled WGS sequence"/>
</dbReference>
<feature type="signal peptide" evidence="1">
    <location>
        <begin position="1"/>
        <end position="21"/>
    </location>
</feature>
<dbReference type="Gene3D" id="3.10.450.50">
    <property type="match status" value="1"/>
</dbReference>
<dbReference type="PROSITE" id="PS51257">
    <property type="entry name" value="PROKAR_LIPOPROTEIN"/>
    <property type="match status" value="1"/>
</dbReference>
<gene>
    <name evidence="2" type="ORF">JOF53_000450</name>
</gene>
<evidence type="ECO:0008006" key="4">
    <source>
        <dbReference type="Google" id="ProtNLM"/>
    </source>
</evidence>
<proteinExistence type="predicted"/>
<accession>A0ABS5A4S3</accession>
<feature type="chain" id="PRO_5046660263" description="SnoaL-like domain-containing protein" evidence="1">
    <location>
        <begin position="22"/>
        <end position="161"/>
    </location>
</feature>
<evidence type="ECO:0000313" key="3">
    <source>
        <dbReference type="Proteomes" id="UP001519363"/>
    </source>
</evidence>
<keyword evidence="1" id="KW-0732">Signal</keyword>
<evidence type="ECO:0000313" key="2">
    <source>
        <dbReference type="EMBL" id="MBP2471578.1"/>
    </source>
</evidence>
<sequence>MRKAIAVLALPLLAACTPARAGSEADAVRQVVTQHSEALDNRAEATVADSLFREFLHYENHFAVSLQEDRYEQVVTKEFADHDLATRHLGLTWHELSLHDGANATAQVEAAFEYTSGTEPYLRERGVKLGQSATQRRTITLVKVEKDWRIKQVWKQPVNPR</sequence>
<protein>
    <recommendedName>
        <fullName evidence="4">SnoaL-like domain-containing protein</fullName>
    </recommendedName>
</protein>
<keyword evidence="3" id="KW-1185">Reference proteome</keyword>
<dbReference type="EMBL" id="JAGIOO010000001">
    <property type="protein sequence ID" value="MBP2471578.1"/>
    <property type="molecule type" value="Genomic_DNA"/>
</dbReference>